<name>A0A0A9HP86_ARUDO</name>
<keyword evidence="1" id="KW-0472">Membrane</keyword>
<reference evidence="2" key="1">
    <citation type="submission" date="2014-09" db="EMBL/GenBank/DDBJ databases">
        <authorList>
            <person name="Magalhaes I.L.F."/>
            <person name="Oliveira U."/>
            <person name="Santos F.R."/>
            <person name="Vidigal T.H.D.A."/>
            <person name="Brescovit A.D."/>
            <person name="Santos A.J."/>
        </authorList>
    </citation>
    <scope>NUCLEOTIDE SEQUENCE</scope>
    <source>
        <tissue evidence="2">Shoot tissue taken approximately 20 cm above the soil surface</tissue>
    </source>
</reference>
<sequence>MFRLEHIYMPLLPKISEFQSIVNCIIENCRVSLAFILMFMMLNIFSSCTHITSSDQCCCN</sequence>
<accession>A0A0A9HP86</accession>
<evidence type="ECO:0000256" key="1">
    <source>
        <dbReference type="SAM" id="Phobius"/>
    </source>
</evidence>
<keyword evidence="1" id="KW-1133">Transmembrane helix</keyword>
<organism evidence="2">
    <name type="scientific">Arundo donax</name>
    <name type="common">Giant reed</name>
    <name type="synonym">Donax arundinaceus</name>
    <dbReference type="NCBI Taxonomy" id="35708"/>
    <lineage>
        <taxon>Eukaryota</taxon>
        <taxon>Viridiplantae</taxon>
        <taxon>Streptophyta</taxon>
        <taxon>Embryophyta</taxon>
        <taxon>Tracheophyta</taxon>
        <taxon>Spermatophyta</taxon>
        <taxon>Magnoliopsida</taxon>
        <taxon>Liliopsida</taxon>
        <taxon>Poales</taxon>
        <taxon>Poaceae</taxon>
        <taxon>PACMAD clade</taxon>
        <taxon>Arundinoideae</taxon>
        <taxon>Arundineae</taxon>
        <taxon>Arundo</taxon>
    </lineage>
</organism>
<dbReference type="EMBL" id="GBRH01160282">
    <property type="protein sequence ID" value="JAE37614.1"/>
    <property type="molecule type" value="Transcribed_RNA"/>
</dbReference>
<reference evidence="2" key="2">
    <citation type="journal article" date="2015" name="Data Brief">
        <title>Shoot transcriptome of the giant reed, Arundo donax.</title>
        <authorList>
            <person name="Barrero R.A."/>
            <person name="Guerrero F.D."/>
            <person name="Moolhuijzen P."/>
            <person name="Goolsby J.A."/>
            <person name="Tidwell J."/>
            <person name="Bellgard S.E."/>
            <person name="Bellgard M.I."/>
        </authorList>
    </citation>
    <scope>NUCLEOTIDE SEQUENCE</scope>
    <source>
        <tissue evidence="2">Shoot tissue taken approximately 20 cm above the soil surface</tissue>
    </source>
</reference>
<keyword evidence="1" id="KW-0812">Transmembrane</keyword>
<protein>
    <submittedName>
        <fullName evidence="2">Uncharacterized protein</fullName>
    </submittedName>
</protein>
<proteinExistence type="predicted"/>
<feature type="transmembrane region" description="Helical" evidence="1">
    <location>
        <begin position="21"/>
        <end position="45"/>
    </location>
</feature>
<dbReference type="AlphaFoldDB" id="A0A0A9HP86"/>
<evidence type="ECO:0000313" key="2">
    <source>
        <dbReference type="EMBL" id="JAE37614.1"/>
    </source>
</evidence>